<dbReference type="GeneID" id="102806167"/>
<evidence type="ECO:0000313" key="3">
    <source>
        <dbReference type="Proteomes" id="UP000694865"/>
    </source>
</evidence>
<name>A0ABM0MES2_SACKO</name>
<feature type="domain" description="VWFD" evidence="2">
    <location>
        <begin position="237"/>
        <end position="414"/>
    </location>
</feature>
<accession>A0ABM0MES2</accession>
<dbReference type="PANTHER" id="PTHR47635:SF2">
    <property type="entry name" value="LAMG-LIKE JELLYROLL FOLD DOMAIN-CONTAINING PROTEIN"/>
    <property type="match status" value="1"/>
</dbReference>
<feature type="signal peptide" evidence="1">
    <location>
        <begin position="1"/>
        <end position="16"/>
    </location>
</feature>
<evidence type="ECO:0000259" key="2">
    <source>
        <dbReference type="PROSITE" id="PS51233"/>
    </source>
</evidence>
<dbReference type="SUPFAM" id="SSF49899">
    <property type="entry name" value="Concanavalin A-like lectins/glucanases"/>
    <property type="match status" value="1"/>
</dbReference>
<organism evidence="3 4">
    <name type="scientific">Saccoglossus kowalevskii</name>
    <name type="common">Acorn worm</name>
    <dbReference type="NCBI Taxonomy" id="10224"/>
    <lineage>
        <taxon>Eukaryota</taxon>
        <taxon>Metazoa</taxon>
        <taxon>Hemichordata</taxon>
        <taxon>Enteropneusta</taxon>
        <taxon>Harrimaniidae</taxon>
        <taxon>Saccoglossus</taxon>
    </lineage>
</organism>
<dbReference type="PROSITE" id="PS51233">
    <property type="entry name" value="VWFD"/>
    <property type="match status" value="1"/>
</dbReference>
<feature type="chain" id="PRO_5046214449" evidence="1">
    <location>
        <begin position="17"/>
        <end position="414"/>
    </location>
</feature>
<dbReference type="Proteomes" id="UP000694865">
    <property type="component" value="Unplaced"/>
</dbReference>
<sequence>MLHLLVILSVTSFTLAASQTKVLQTRSYDPSMVAFWPLNADHGTVDQIGSNDGLPTGVTVDNTKHGDICSAYSFAGNKNSFIEFPNDGGFDTHYSITLLVYVYPTGAAGPIFNFKRDGWGSHLWQTGANQEFVRMTRRSTLSFTEDLRADVLVQNEWNFLGATYDYNSGEEKLYLKGVVVNSRNIGSMEISTNYEARMGVHDTDTRYYKGLITCMQVYNRALSPDEIIEAEKLCTKCPAVVSGDPHLTTFDGRAYSFQGTCWYTLVKDCLNTNPEFEIRANFAPRDDVDVLKTRTVAINVTVGDESIIVDRSNKISGNTNDLKSWQRNIDVSFNNNTVMISFTVMDTTFTLHWKGRKHIFTADVSDIAYHGKVCGLLGNADGDPHNDFMMPDGKVSKDVNEFGVTWKVADTRCE</sequence>
<dbReference type="PANTHER" id="PTHR47635">
    <property type="entry name" value="CUB DOMAIN-CONTAINING PROTEIN"/>
    <property type="match status" value="1"/>
</dbReference>
<evidence type="ECO:0000313" key="4">
    <source>
        <dbReference type="RefSeq" id="XP_006818513.1"/>
    </source>
</evidence>
<dbReference type="Pfam" id="PF00094">
    <property type="entry name" value="VWD"/>
    <property type="match status" value="1"/>
</dbReference>
<keyword evidence="1" id="KW-0732">Signal</keyword>
<dbReference type="InterPro" id="IPR013320">
    <property type="entry name" value="ConA-like_dom_sf"/>
</dbReference>
<dbReference type="RefSeq" id="XP_006818513.1">
    <property type="nucleotide sequence ID" value="XM_006818450.1"/>
</dbReference>
<gene>
    <name evidence="4" type="primary">LOC102806167</name>
</gene>
<dbReference type="InterPro" id="IPR001846">
    <property type="entry name" value="VWF_type-D"/>
</dbReference>
<keyword evidence="3" id="KW-1185">Reference proteome</keyword>
<dbReference type="SMART" id="SM00216">
    <property type="entry name" value="VWD"/>
    <property type="match status" value="1"/>
</dbReference>
<dbReference type="Gene3D" id="2.60.120.200">
    <property type="match status" value="1"/>
</dbReference>
<dbReference type="Pfam" id="PF13385">
    <property type="entry name" value="Laminin_G_3"/>
    <property type="match status" value="1"/>
</dbReference>
<evidence type="ECO:0000256" key="1">
    <source>
        <dbReference type="SAM" id="SignalP"/>
    </source>
</evidence>
<reference evidence="4" key="1">
    <citation type="submission" date="2025-08" db="UniProtKB">
        <authorList>
            <consortium name="RefSeq"/>
        </authorList>
    </citation>
    <scope>IDENTIFICATION</scope>
    <source>
        <tissue evidence="4">Testes</tissue>
    </source>
</reference>
<proteinExistence type="predicted"/>
<protein>
    <submittedName>
        <fullName evidence="4">Uncharacterized protein LOC102806167</fullName>
    </submittedName>
</protein>